<dbReference type="STRING" id="1531966.A0A0A1T9W0"/>
<evidence type="ECO:0000313" key="2">
    <source>
        <dbReference type="Proteomes" id="UP000039046"/>
    </source>
</evidence>
<name>A0A0A1T9W0_9HYPO</name>
<dbReference type="PANTHER" id="PTHR13109">
    <property type="entry name" value="NEUROCHONDRIN"/>
    <property type="match status" value="1"/>
</dbReference>
<reference evidence="1 2" key="1">
    <citation type="journal article" date="2015" name="Genome Announc.">
        <title>Draft Genome Sequence and Gene Annotation of the Entomopathogenic Fungus Verticillium hemipterigenum.</title>
        <authorList>
            <person name="Horn F."/>
            <person name="Habel A."/>
            <person name="Scharf D.H."/>
            <person name="Dworschak J."/>
            <person name="Brakhage A.A."/>
            <person name="Guthke R."/>
            <person name="Hertweck C."/>
            <person name="Linde J."/>
        </authorList>
    </citation>
    <scope>NUCLEOTIDE SEQUENCE [LARGE SCALE GENOMIC DNA]</scope>
</reference>
<evidence type="ECO:0008006" key="3">
    <source>
        <dbReference type="Google" id="ProtNLM"/>
    </source>
</evidence>
<organism evidence="1 2">
    <name type="scientific">[Torrubiella] hemipterigena</name>
    <dbReference type="NCBI Taxonomy" id="1531966"/>
    <lineage>
        <taxon>Eukaryota</taxon>
        <taxon>Fungi</taxon>
        <taxon>Dikarya</taxon>
        <taxon>Ascomycota</taxon>
        <taxon>Pezizomycotina</taxon>
        <taxon>Sordariomycetes</taxon>
        <taxon>Hypocreomycetidae</taxon>
        <taxon>Hypocreales</taxon>
        <taxon>Clavicipitaceae</taxon>
        <taxon>Clavicipitaceae incertae sedis</taxon>
        <taxon>'Torrubiella' clade</taxon>
    </lineage>
</organism>
<protein>
    <recommendedName>
        <fullName evidence="3">DUF1941 family protein</fullName>
    </recommendedName>
</protein>
<dbReference type="InterPro" id="IPR008709">
    <property type="entry name" value="Neurochondrin"/>
</dbReference>
<sequence length="625" mass="68988">MDVDQAAQADPANLAKIEELLKTKNDTQRFVGLALLRSVLDNSADIRQNTAIIQHFWSCISSKFLDRLLKTGSKPSNPDGKDMLDLAVSILHTFAILLPATGKGQSKLVDRVPSLVDAVLYSSGETTDRLLQTLFTIVSNREGAEALILHEDISSLTEIAPSHAIVLDILRHAWLNGLTTSSERHVVSQHVDKVLQNLCVIFKGTDAVTLLSFLGAFLPQADLRALPKHPKWLPAMVGFIQNLVKSRPTVDARVAYTNASAALLQSYPQDTMALLFVNTGKEEKPFTFLFINLLLIDIRSSAPTLLEKLNDPAYPAISRRLASAFDVVCIFLGFLIRSLEDERLETMVMPPESLLKMRKNLGETMSVTVEYLRDRWDASVAGAMGLHPDARTGSAETSMGSHKTLTWDSMKDMADKDPFILSALRTLAIWLREDENETLRKEATGLTDVFLELYQASDAGELDFRSPTLVALEGLLTFKKGREMFLLHDGWTIISKDLMKILRTHAEDESEGNAELVIDMVRVLLTVAEEEESGTLESWLDLITAFAAWDVPDSVTLAKAREAHVGVLQLCCTLLTRANSGMRSRYRHSTAAIAGAASHVAKNIQAADDLNEQITDVLDTLRALS</sequence>
<evidence type="ECO:0000313" key="1">
    <source>
        <dbReference type="EMBL" id="CEJ93866.1"/>
    </source>
</evidence>
<dbReference type="OrthoDB" id="8962942at2759"/>
<dbReference type="PANTHER" id="PTHR13109:SF7">
    <property type="entry name" value="NEUROCHONDRIN"/>
    <property type="match status" value="1"/>
</dbReference>
<proteinExistence type="predicted"/>
<dbReference type="Proteomes" id="UP000039046">
    <property type="component" value="Unassembled WGS sequence"/>
</dbReference>
<gene>
    <name evidence="1" type="ORF">VHEMI09431</name>
</gene>
<dbReference type="AlphaFoldDB" id="A0A0A1T9W0"/>
<accession>A0A0A1T9W0</accession>
<keyword evidence="2" id="KW-1185">Reference proteome</keyword>
<dbReference type="Pfam" id="PF05536">
    <property type="entry name" value="Neurochondrin"/>
    <property type="match status" value="1"/>
</dbReference>
<dbReference type="SUPFAM" id="SSF48371">
    <property type="entry name" value="ARM repeat"/>
    <property type="match status" value="1"/>
</dbReference>
<dbReference type="HOGENOM" id="CLU_028752_0_0_1"/>
<dbReference type="InterPro" id="IPR016024">
    <property type="entry name" value="ARM-type_fold"/>
</dbReference>
<dbReference type="EMBL" id="CDHN01000006">
    <property type="protein sequence ID" value="CEJ93866.1"/>
    <property type="molecule type" value="Genomic_DNA"/>
</dbReference>